<dbReference type="Proteomes" id="UP000070544">
    <property type="component" value="Unassembled WGS sequence"/>
</dbReference>
<keyword evidence="3" id="KW-1185">Reference proteome</keyword>
<evidence type="ECO:0000313" key="2">
    <source>
        <dbReference type="EMBL" id="KXS11201.1"/>
    </source>
</evidence>
<dbReference type="InterPro" id="IPR038905">
    <property type="entry name" value="ARMC2"/>
</dbReference>
<dbReference type="InterPro" id="IPR016024">
    <property type="entry name" value="ARM-type_fold"/>
</dbReference>
<feature type="compositionally biased region" description="Low complexity" evidence="1">
    <location>
        <begin position="558"/>
        <end position="569"/>
    </location>
</feature>
<dbReference type="OrthoDB" id="247006at2759"/>
<gene>
    <name evidence="2" type="ORF">M427DRAFT_505802</name>
</gene>
<dbReference type="AlphaFoldDB" id="A0A139A360"/>
<feature type="region of interest" description="Disordered" evidence="1">
    <location>
        <begin position="204"/>
        <end position="241"/>
    </location>
</feature>
<protein>
    <submittedName>
        <fullName evidence="2">Uncharacterized protein</fullName>
    </submittedName>
</protein>
<proteinExistence type="predicted"/>
<sequence length="976" mass="102096">MSTTAERRGAALTAMTGGGDGDGDGVMRAREMLFVGSRERVRRGKATATDAVEDRSGSRTRKREGDERACNERRRNEVARDGAPLRCDGGDLNEARRGPGRETKHSTRHREMKPYGRGADALVLVPPAGLAWTSPHPPPSIAQRPQTPAQIIAEAKASLRNPTRPFTPLVSGGHASSSGLLRVAVGGPLVPARVRGGQRALVRPGRAQVPPPRLDPIDVSRSMTPVGRVPRDGKSDVGEEDEAWVEIGPLKCDERKPTENRNAAGEDVASAPTVPIELLTLAHHLAGMEVEEEEGETGSVQNVMAECVPALCSILLATPAPTSPSPSTTATTTPTPPTDLATLASATLALLTQRHTRARTALARSGYVSSLLKFLCSSYSEPETSGAATVGSHGGTRVAAAAVVVHVLAALRDVSAHRSTRASVTRDPELLNRAMRCCLGSPTAATASGAGTAHAQRLEDAGTATHHAASRVISKLSVFRSGRAALLYDLLHSSSSPSSTPTLPPPPLITLLTTYIYHPTTPLGTISRLAFALSNVILDPSDAAELDKGAGSEGGAGSRSDSGRSNGSDGRADSDGSRAVVEQTRAAPGEVREALVKVLLEAREGIVAALGRANGLRTAVAARGTEDCGGGEVAREAGEATRMTLRLLANLATDRRAGLVMARGDLVDAVAVVFVPRPTPLALKEQTNATQDEELKLLAAYALANISFYAATAASAGRGDKSVWGDAEGGMKKIHIAEAILPTLFHPNPELVCESLRILANLALFDSLHASSSATASPSGTTTTPVTVPTIPTWLHTSHCISAVLIHLHHPSPPVRVAGAGALVNAVVAPGRAGRNLRNAVREDGGVGALLEVMERAGEGGWWDACVVAGKVVGNLISGAVEANAAIQDNANRSISREDDGADVVEQPEQFPLSMGEIGRLEDLLLDLTEKGRTDHTTEPDAAFHEFEEVAEAVLSTLERVVRIDEVDQVDEVGDP</sequence>
<accession>A0A139A360</accession>
<dbReference type="InterPro" id="IPR011989">
    <property type="entry name" value="ARM-like"/>
</dbReference>
<dbReference type="GO" id="GO:0044782">
    <property type="term" value="P:cilium organization"/>
    <property type="evidence" value="ECO:0007669"/>
    <property type="project" value="TreeGrafter"/>
</dbReference>
<dbReference type="PANTHER" id="PTHR21356:SF1">
    <property type="entry name" value="ARMADILLO REPEAT-CONTAINING PROTEIN 2"/>
    <property type="match status" value="1"/>
</dbReference>
<feature type="region of interest" description="Disordered" evidence="1">
    <location>
        <begin position="1"/>
        <end position="25"/>
    </location>
</feature>
<feature type="compositionally biased region" description="Basic and acidic residues" evidence="1">
    <location>
        <begin position="93"/>
        <end position="105"/>
    </location>
</feature>
<evidence type="ECO:0000256" key="1">
    <source>
        <dbReference type="SAM" id="MobiDB-lite"/>
    </source>
</evidence>
<dbReference type="Gene3D" id="1.25.10.10">
    <property type="entry name" value="Leucine-rich Repeat Variant"/>
    <property type="match status" value="2"/>
</dbReference>
<feature type="region of interest" description="Disordered" evidence="1">
    <location>
        <begin position="547"/>
        <end position="585"/>
    </location>
</feature>
<reference evidence="2 3" key="1">
    <citation type="journal article" date="2015" name="Genome Biol. Evol.">
        <title>Phylogenomic analyses indicate that early fungi evolved digesting cell walls of algal ancestors of land plants.</title>
        <authorList>
            <person name="Chang Y."/>
            <person name="Wang S."/>
            <person name="Sekimoto S."/>
            <person name="Aerts A.L."/>
            <person name="Choi C."/>
            <person name="Clum A."/>
            <person name="LaButti K.M."/>
            <person name="Lindquist E.A."/>
            <person name="Yee Ngan C."/>
            <person name="Ohm R.A."/>
            <person name="Salamov A.A."/>
            <person name="Grigoriev I.V."/>
            <person name="Spatafora J.W."/>
            <person name="Berbee M.L."/>
        </authorList>
    </citation>
    <scope>NUCLEOTIDE SEQUENCE [LARGE SCALE GENOMIC DNA]</scope>
    <source>
        <strain evidence="2 3">JEL478</strain>
    </source>
</reference>
<feature type="region of interest" description="Disordered" evidence="1">
    <location>
        <begin position="39"/>
        <end position="110"/>
    </location>
</feature>
<dbReference type="SUPFAM" id="SSF48371">
    <property type="entry name" value="ARM repeat"/>
    <property type="match status" value="1"/>
</dbReference>
<name>A0A139A360_GONPJ</name>
<feature type="region of interest" description="Disordered" evidence="1">
    <location>
        <begin position="319"/>
        <end position="338"/>
    </location>
</feature>
<organism evidence="2 3">
    <name type="scientific">Gonapodya prolifera (strain JEL478)</name>
    <name type="common">Monoblepharis prolifera</name>
    <dbReference type="NCBI Taxonomy" id="1344416"/>
    <lineage>
        <taxon>Eukaryota</taxon>
        <taxon>Fungi</taxon>
        <taxon>Fungi incertae sedis</taxon>
        <taxon>Chytridiomycota</taxon>
        <taxon>Chytridiomycota incertae sedis</taxon>
        <taxon>Monoblepharidomycetes</taxon>
        <taxon>Monoblepharidales</taxon>
        <taxon>Gonapodyaceae</taxon>
        <taxon>Gonapodya</taxon>
    </lineage>
</organism>
<evidence type="ECO:0000313" key="3">
    <source>
        <dbReference type="Proteomes" id="UP000070544"/>
    </source>
</evidence>
<dbReference type="PANTHER" id="PTHR21356">
    <property type="entry name" value="ARMADILLO REPEAT CONTAINING 2"/>
    <property type="match status" value="1"/>
</dbReference>
<dbReference type="EMBL" id="KQ965806">
    <property type="protein sequence ID" value="KXS11201.1"/>
    <property type="molecule type" value="Genomic_DNA"/>
</dbReference>
<feature type="compositionally biased region" description="Basic and acidic residues" evidence="1">
    <location>
        <begin position="52"/>
        <end position="80"/>
    </location>
</feature>